<name>A0ABD0V962_DENTH</name>
<keyword evidence="3" id="KW-1185">Reference proteome</keyword>
<evidence type="ECO:0000313" key="3">
    <source>
        <dbReference type="Proteomes" id="UP001552299"/>
    </source>
</evidence>
<sequence length="189" mass="21532">MNLPYVSHDYNVGRNNTVALQFNSERYDIGTYVAIRKQKELGSLPALGGSKRSQDSLPHLENLDSFFFLLKKVKNLESFFTLLKYSDLSSAHNILKTLHADLEIAHKELDTAACELYSSEQAQKVEVASLKCVNKLLKESIAALKKNKPPSEHENFHKSSSKHVPFRPRKRHHHSNRLINPFPHCNNEG</sequence>
<accession>A0ABD0V962</accession>
<dbReference type="AlphaFoldDB" id="A0ABD0V962"/>
<organism evidence="2 3">
    <name type="scientific">Dendrobium thyrsiflorum</name>
    <name type="common">Pinecone-like raceme dendrobium</name>
    <name type="synonym">Orchid</name>
    <dbReference type="NCBI Taxonomy" id="117978"/>
    <lineage>
        <taxon>Eukaryota</taxon>
        <taxon>Viridiplantae</taxon>
        <taxon>Streptophyta</taxon>
        <taxon>Embryophyta</taxon>
        <taxon>Tracheophyta</taxon>
        <taxon>Spermatophyta</taxon>
        <taxon>Magnoliopsida</taxon>
        <taxon>Liliopsida</taxon>
        <taxon>Asparagales</taxon>
        <taxon>Orchidaceae</taxon>
        <taxon>Epidendroideae</taxon>
        <taxon>Malaxideae</taxon>
        <taxon>Dendrobiinae</taxon>
        <taxon>Dendrobium</taxon>
    </lineage>
</organism>
<evidence type="ECO:0000313" key="2">
    <source>
        <dbReference type="EMBL" id="KAL0919033.1"/>
    </source>
</evidence>
<dbReference type="Proteomes" id="UP001552299">
    <property type="component" value="Unassembled WGS sequence"/>
</dbReference>
<dbReference type="EMBL" id="JANQDX010000009">
    <property type="protein sequence ID" value="KAL0919033.1"/>
    <property type="molecule type" value="Genomic_DNA"/>
</dbReference>
<protein>
    <submittedName>
        <fullName evidence="2">Uncharacterized protein</fullName>
    </submittedName>
</protein>
<comment type="caution">
    <text evidence="2">The sequence shown here is derived from an EMBL/GenBank/DDBJ whole genome shotgun (WGS) entry which is preliminary data.</text>
</comment>
<feature type="region of interest" description="Disordered" evidence="1">
    <location>
        <begin position="146"/>
        <end position="189"/>
    </location>
</feature>
<proteinExistence type="predicted"/>
<feature type="compositionally biased region" description="Basic residues" evidence="1">
    <location>
        <begin position="159"/>
        <end position="176"/>
    </location>
</feature>
<gene>
    <name evidence="2" type="ORF">M5K25_011100</name>
</gene>
<reference evidence="2 3" key="1">
    <citation type="journal article" date="2024" name="Plant Biotechnol. J.">
        <title>Dendrobium thyrsiflorum genome and its molecular insights into genes involved in important horticultural traits.</title>
        <authorList>
            <person name="Chen B."/>
            <person name="Wang J.Y."/>
            <person name="Zheng P.J."/>
            <person name="Li K.L."/>
            <person name="Liang Y.M."/>
            <person name="Chen X.F."/>
            <person name="Zhang C."/>
            <person name="Zhao X."/>
            <person name="He X."/>
            <person name="Zhang G.Q."/>
            <person name="Liu Z.J."/>
            <person name="Xu Q."/>
        </authorList>
    </citation>
    <scope>NUCLEOTIDE SEQUENCE [LARGE SCALE GENOMIC DNA]</scope>
    <source>
        <strain evidence="2">GZMU011</strain>
    </source>
</reference>
<evidence type="ECO:0000256" key="1">
    <source>
        <dbReference type="SAM" id="MobiDB-lite"/>
    </source>
</evidence>